<dbReference type="SMART" id="SM00387">
    <property type="entry name" value="HATPase_c"/>
    <property type="match status" value="1"/>
</dbReference>
<feature type="transmembrane region" description="Helical" evidence="10">
    <location>
        <begin position="281"/>
        <end position="305"/>
    </location>
</feature>
<keyword evidence="4" id="KW-0597">Phosphoprotein</keyword>
<comment type="subcellular location">
    <subcellularLocation>
        <location evidence="2">Membrane</location>
    </subcellularLocation>
</comment>
<feature type="transmembrane region" description="Helical" evidence="10">
    <location>
        <begin position="760"/>
        <end position="781"/>
    </location>
</feature>
<keyword evidence="14" id="KW-1185">Reference proteome</keyword>
<dbReference type="InterPro" id="IPR005467">
    <property type="entry name" value="His_kinase_dom"/>
</dbReference>
<dbReference type="SMART" id="SM00388">
    <property type="entry name" value="HisKA"/>
    <property type="match status" value="1"/>
</dbReference>
<keyword evidence="10" id="KW-0812">Transmembrane</keyword>
<feature type="transmembrane region" description="Helical" evidence="10">
    <location>
        <begin position="317"/>
        <end position="345"/>
    </location>
</feature>
<feature type="transmembrane region" description="Helical" evidence="10">
    <location>
        <begin position="929"/>
        <end position="949"/>
    </location>
</feature>
<feature type="transmembrane region" description="Helical" evidence="10">
    <location>
        <begin position="704"/>
        <end position="727"/>
    </location>
</feature>
<evidence type="ECO:0000256" key="10">
    <source>
        <dbReference type="SAM" id="Phobius"/>
    </source>
</evidence>
<dbReference type="GO" id="GO:0016020">
    <property type="term" value="C:membrane"/>
    <property type="evidence" value="ECO:0007669"/>
    <property type="project" value="UniProtKB-SubCell"/>
</dbReference>
<dbReference type="Pfam" id="PF00512">
    <property type="entry name" value="HisKA"/>
    <property type="match status" value="1"/>
</dbReference>
<feature type="transmembrane region" description="Helical" evidence="10">
    <location>
        <begin position="241"/>
        <end position="261"/>
    </location>
</feature>
<keyword evidence="5" id="KW-0808">Transferase</keyword>
<keyword evidence="10" id="KW-1133">Transmembrane helix</keyword>
<dbReference type="SUPFAM" id="SSF47384">
    <property type="entry name" value="Homodimeric domain of signal transducing histidine kinase"/>
    <property type="match status" value="1"/>
</dbReference>
<dbReference type="AlphaFoldDB" id="F0S8F7"/>
<dbReference type="RefSeq" id="WP_013633906.1">
    <property type="nucleotide sequence ID" value="NC_015177.1"/>
</dbReference>
<dbReference type="PANTHER" id="PTHR43065">
    <property type="entry name" value="SENSOR HISTIDINE KINASE"/>
    <property type="match status" value="1"/>
</dbReference>
<feature type="domain" description="HAMP" evidence="12">
    <location>
        <begin position="950"/>
        <end position="1002"/>
    </location>
</feature>
<dbReference type="InterPro" id="IPR036890">
    <property type="entry name" value="HATPase_C_sf"/>
</dbReference>
<dbReference type="InterPro" id="IPR036097">
    <property type="entry name" value="HisK_dim/P_sf"/>
</dbReference>
<comment type="catalytic activity">
    <reaction evidence="1">
        <text>ATP + protein L-histidine = ADP + protein N-phospho-L-histidine.</text>
        <dbReference type="EC" id="2.7.13.3"/>
    </reaction>
</comment>
<dbReference type="eggNOG" id="COG5000">
    <property type="taxonomic scope" value="Bacteria"/>
</dbReference>
<evidence type="ECO:0000256" key="7">
    <source>
        <dbReference type="ARBA" id="ARBA00022777"/>
    </source>
</evidence>
<proteinExistence type="predicted"/>
<feature type="domain" description="Histidine kinase" evidence="11">
    <location>
        <begin position="1019"/>
        <end position="1231"/>
    </location>
</feature>
<dbReference type="OrthoDB" id="9776727at2"/>
<dbReference type="HOGENOM" id="CLU_007177_0_0_10"/>
<dbReference type="GO" id="GO:0000155">
    <property type="term" value="F:phosphorelay sensor kinase activity"/>
    <property type="evidence" value="ECO:0007669"/>
    <property type="project" value="InterPro"/>
</dbReference>
<evidence type="ECO:0000256" key="1">
    <source>
        <dbReference type="ARBA" id="ARBA00000085"/>
    </source>
</evidence>
<evidence type="ECO:0000256" key="9">
    <source>
        <dbReference type="ARBA" id="ARBA00023012"/>
    </source>
</evidence>
<feature type="transmembrane region" description="Helical" evidence="10">
    <location>
        <begin position="422"/>
        <end position="439"/>
    </location>
</feature>
<dbReference type="SUPFAM" id="SSF158472">
    <property type="entry name" value="HAMP domain-like"/>
    <property type="match status" value="1"/>
</dbReference>
<dbReference type="CDD" id="cd00082">
    <property type="entry name" value="HisKA"/>
    <property type="match status" value="1"/>
</dbReference>
<feature type="transmembrane region" description="Helical" evidence="10">
    <location>
        <begin position="365"/>
        <end position="388"/>
    </location>
</feature>
<evidence type="ECO:0000256" key="4">
    <source>
        <dbReference type="ARBA" id="ARBA00022553"/>
    </source>
</evidence>
<dbReference type="InterPro" id="IPR003660">
    <property type="entry name" value="HAMP_dom"/>
</dbReference>
<evidence type="ECO:0000256" key="6">
    <source>
        <dbReference type="ARBA" id="ARBA00022741"/>
    </source>
</evidence>
<dbReference type="Gene3D" id="1.10.287.130">
    <property type="match status" value="1"/>
</dbReference>
<evidence type="ECO:0000259" key="12">
    <source>
        <dbReference type="PROSITE" id="PS50885"/>
    </source>
</evidence>
<evidence type="ECO:0000256" key="3">
    <source>
        <dbReference type="ARBA" id="ARBA00012438"/>
    </source>
</evidence>
<feature type="transmembrane region" description="Helical" evidence="10">
    <location>
        <begin position="211"/>
        <end position="229"/>
    </location>
</feature>
<dbReference type="PRINTS" id="PR00344">
    <property type="entry name" value="BCTRLSENSOR"/>
</dbReference>
<gene>
    <name evidence="13" type="ordered locus">Pedsa_2882</name>
</gene>
<organism evidence="13 14">
    <name type="scientific">Pseudopedobacter saltans (strain ATCC 51119 / DSM 12145 / JCM 21818 / CCUG 39354 / LMG 10337 / NBRC 100064 / NCIMB 13643)</name>
    <name type="common">Pedobacter saltans</name>
    <dbReference type="NCBI Taxonomy" id="762903"/>
    <lineage>
        <taxon>Bacteria</taxon>
        <taxon>Pseudomonadati</taxon>
        <taxon>Bacteroidota</taxon>
        <taxon>Sphingobacteriia</taxon>
        <taxon>Sphingobacteriales</taxon>
        <taxon>Sphingobacteriaceae</taxon>
        <taxon>Pseudopedobacter</taxon>
    </lineage>
</organism>
<sequence length="1231" mass="141914">MKTTTKIRWLLLLVTIGLFATALTAQWASSRSLKLEQFADHLTSVLNRKERIIDEYVGNPANFDKLKTLSIDADLALKTIDYFASRKIYFQIFKNNELIFWSDTRISDKYANNLKEGIGFIGYKNGWYQVVKKGDANFSVVFYVLVKANYPFHNQFLNKTSGGDIIGDAGIDIADASDYDIANVTALNGKYLFSIKKVDEINERPTSDVEVFFWMLGFLTLSILINSLCKYYADKGHPLGATVTLIIFFIAIRTFCLHYDFPDAFNSLRIFSPLIYASSSIAPSLGDLVLNFFVANWCIVFLYSYKEQIYRPIKGELRGYLALLIFSLIITYIAYVLSSVFWGLVYNSVINFKVSNLINLDIWNAIWIFILLMALLLFYLVVEFLVGFTQYINISTRKKLAFSFLFLIVISTWQMATEGFSAYALLLYIFVLIVALIVYHYKGVVIFPALVLITLIFSIIVSLKLNTYKGYKEREFRKFLALKLESADDSKNLFLFKIIERKVEKDRYLSRFFTDSKNSKELKRYFLDEYLKGELRSFEIKILPFDERGESFDETIKEQLDNYRDLVENGSLKVTNYFYRVSNTFGTQNYFAILPIKDQNKNVGYLIIELKYKQVKNLGNFPLLLQDGKLLSNQDYEGYSYAFYRNNKLIYQAGSYVYSLIYERPGSTEFSAYTKDKFSHLVYQPSVNRVIIVSKEVDTFWKELATLSFFFIVILIFGIIVVSYKWAWNLISSYRFSFSNFKLRLQLTSNKMLYKTRIQIALVLAVVTSLIIVGLITFSYISIQYKEQQETVIRERVRSIAKAYESKINDGHINRLGADTDTESFKELSKMYNTDLNLYDSHGILISSTQPKIYDLGIVTNRMNPIALINMSMRQKSEFLQEENIGNLMYVSAYIPVFNVFNNVIGYLQLPYFSNENDFNQKISSFLNLLINIYVLVFVAIGFFAFVVANQITSPLTLIQENMSKMKIGKKNKPIYWARNDEIGNLINEYNKMLLALEESANKLAKSERETAWREMAKQVAHEIKNPLTPLRLGIQMLERAWKEKDPNFDLKFKKFSTSFIEQIDSLSRIASEFSNFAKMPDLKLEKLELVEVLNQAIQVYKQMDNIQIFCNEEQIKGVFIRADRDQLLRSFNNLLKNAIEAMPEDKEGVITIHCDVNDAVVEINFEDNGMGIPNDLRVKIFTPNFTTKSSGTGLGLAFVKQAIVNIGGNIYFTTTEGKGTTFHISLPVAN</sequence>
<dbReference type="CDD" id="cd00075">
    <property type="entry name" value="HATPase"/>
    <property type="match status" value="1"/>
</dbReference>
<feature type="transmembrane region" description="Helical" evidence="10">
    <location>
        <begin position="446"/>
        <end position="465"/>
    </location>
</feature>
<dbReference type="Pfam" id="PF02518">
    <property type="entry name" value="HATPase_c"/>
    <property type="match status" value="1"/>
</dbReference>
<dbReference type="Gene3D" id="6.10.340.10">
    <property type="match status" value="1"/>
</dbReference>
<dbReference type="InterPro" id="IPR004358">
    <property type="entry name" value="Sig_transdc_His_kin-like_C"/>
</dbReference>
<keyword evidence="8" id="KW-0067">ATP-binding</keyword>
<dbReference type="InterPro" id="IPR003661">
    <property type="entry name" value="HisK_dim/P_dom"/>
</dbReference>
<keyword evidence="6" id="KW-0547">Nucleotide-binding</keyword>
<evidence type="ECO:0000313" key="14">
    <source>
        <dbReference type="Proteomes" id="UP000000310"/>
    </source>
</evidence>
<dbReference type="Proteomes" id="UP000000310">
    <property type="component" value="Chromosome"/>
</dbReference>
<keyword evidence="7 13" id="KW-0418">Kinase</keyword>
<evidence type="ECO:0000313" key="13">
    <source>
        <dbReference type="EMBL" id="ADY53421.1"/>
    </source>
</evidence>
<evidence type="ECO:0000259" key="11">
    <source>
        <dbReference type="PROSITE" id="PS50109"/>
    </source>
</evidence>
<reference evidence="14" key="2">
    <citation type="submission" date="2011-02" db="EMBL/GenBank/DDBJ databases">
        <title>The complete genome of Pedobacter saltans DSM 12145.</title>
        <authorList>
            <consortium name="US DOE Joint Genome Institute (JGI-PGF)"/>
            <person name="Lucas S."/>
            <person name="Copeland A."/>
            <person name="Lapidus A."/>
            <person name="Bruce D."/>
            <person name="Goodwin L."/>
            <person name="Pitluck S."/>
            <person name="Kyrpides N."/>
            <person name="Mavromatis K."/>
            <person name="Pagani I."/>
            <person name="Ivanova N."/>
            <person name="Ovchinnikova G."/>
            <person name="Lu M."/>
            <person name="Detter J.C."/>
            <person name="Han C."/>
            <person name="Land M."/>
            <person name="Hauser L."/>
            <person name="Markowitz V."/>
            <person name="Cheng J.-F."/>
            <person name="Hugenholtz P."/>
            <person name="Woyke T."/>
            <person name="Wu D."/>
            <person name="Tindall B."/>
            <person name="Pomrenke H.G."/>
            <person name="Brambilla E."/>
            <person name="Klenk H.-P."/>
            <person name="Eisen J.A."/>
        </authorList>
    </citation>
    <scope>NUCLEOTIDE SEQUENCE [LARGE SCALE GENOMIC DNA]</scope>
    <source>
        <strain evidence="14">ATCC 51119 / DSM 12145 / JCM 21818 / LMG 10337 / NBRC 100064 / NCIMB 13643</strain>
    </source>
</reference>
<evidence type="ECO:0000256" key="5">
    <source>
        <dbReference type="ARBA" id="ARBA00022679"/>
    </source>
</evidence>
<dbReference type="EC" id="2.7.13.3" evidence="3"/>
<dbReference type="PROSITE" id="PS50885">
    <property type="entry name" value="HAMP"/>
    <property type="match status" value="1"/>
</dbReference>
<dbReference type="SUPFAM" id="SSF55874">
    <property type="entry name" value="ATPase domain of HSP90 chaperone/DNA topoisomerase II/histidine kinase"/>
    <property type="match status" value="1"/>
</dbReference>
<keyword evidence="10" id="KW-0472">Membrane</keyword>
<protein>
    <recommendedName>
        <fullName evidence="3">histidine kinase</fullName>
        <ecNumber evidence="3">2.7.13.3</ecNumber>
    </recommendedName>
</protein>
<dbReference type="GO" id="GO:0005524">
    <property type="term" value="F:ATP binding"/>
    <property type="evidence" value="ECO:0007669"/>
    <property type="project" value="UniProtKB-KW"/>
</dbReference>
<dbReference type="PROSITE" id="PS50109">
    <property type="entry name" value="HIS_KIN"/>
    <property type="match status" value="1"/>
</dbReference>
<keyword evidence="9" id="KW-0902">Two-component regulatory system</keyword>
<dbReference type="InterPro" id="IPR003594">
    <property type="entry name" value="HATPase_dom"/>
</dbReference>
<dbReference type="EMBL" id="CP002545">
    <property type="protein sequence ID" value="ADY53421.1"/>
    <property type="molecule type" value="Genomic_DNA"/>
</dbReference>
<accession>F0S8F7</accession>
<feature type="transmembrane region" description="Helical" evidence="10">
    <location>
        <begin position="888"/>
        <end position="908"/>
    </location>
</feature>
<dbReference type="KEGG" id="psn:Pedsa_2882"/>
<evidence type="ECO:0000256" key="2">
    <source>
        <dbReference type="ARBA" id="ARBA00004370"/>
    </source>
</evidence>
<evidence type="ECO:0000256" key="8">
    <source>
        <dbReference type="ARBA" id="ARBA00022840"/>
    </source>
</evidence>
<feature type="transmembrane region" description="Helical" evidence="10">
    <location>
        <begin position="400"/>
        <end position="416"/>
    </location>
</feature>
<dbReference type="STRING" id="762903.Pedsa_2882"/>
<dbReference type="PANTHER" id="PTHR43065:SF46">
    <property type="entry name" value="C4-DICARBOXYLATE TRANSPORT SENSOR PROTEIN DCTB"/>
    <property type="match status" value="1"/>
</dbReference>
<dbReference type="Gene3D" id="3.30.565.10">
    <property type="entry name" value="Histidine kinase-like ATPase, C-terminal domain"/>
    <property type="match status" value="1"/>
</dbReference>
<name>F0S8F7_PSESL</name>
<reference evidence="13 14" key="1">
    <citation type="journal article" date="2011" name="Stand. Genomic Sci.">
        <title>Complete genome sequence of the gliding, heparinolytic Pedobacter saltans type strain (113).</title>
        <authorList>
            <person name="Liolios K."/>
            <person name="Sikorski J."/>
            <person name="Lu M."/>
            <person name="Nolan M."/>
            <person name="Lapidus A."/>
            <person name="Lucas S."/>
            <person name="Hammon N."/>
            <person name="Deshpande S."/>
            <person name="Cheng J.F."/>
            <person name="Tapia R."/>
            <person name="Han C."/>
            <person name="Goodwin L."/>
            <person name="Pitluck S."/>
            <person name="Huntemann M."/>
            <person name="Ivanova N."/>
            <person name="Pagani I."/>
            <person name="Mavromatis K."/>
            <person name="Ovchinikova G."/>
            <person name="Pati A."/>
            <person name="Chen A."/>
            <person name="Palaniappan K."/>
            <person name="Land M."/>
            <person name="Hauser L."/>
            <person name="Brambilla E.M."/>
            <person name="Kotsyurbenko O."/>
            <person name="Rohde M."/>
            <person name="Tindall B.J."/>
            <person name="Abt B."/>
            <person name="Goker M."/>
            <person name="Detter J.C."/>
            <person name="Woyke T."/>
            <person name="Bristow J."/>
            <person name="Eisen J.A."/>
            <person name="Markowitz V."/>
            <person name="Hugenholtz P."/>
            <person name="Klenk H.P."/>
            <person name="Kyrpides N.C."/>
        </authorList>
    </citation>
    <scope>NUCLEOTIDE SEQUENCE [LARGE SCALE GENOMIC DNA]</scope>
    <source>
        <strain evidence="14">ATCC 51119 / DSM 12145 / JCM 21818 / LMG 10337 / NBRC 100064 / NCIMB 13643</strain>
    </source>
</reference>